<feature type="disulfide bond" evidence="15">
    <location>
        <begin position="1001"/>
        <end position="1013"/>
    </location>
</feature>
<evidence type="ECO:0000313" key="23">
    <source>
        <dbReference type="Proteomes" id="UP001187531"/>
    </source>
</evidence>
<evidence type="ECO:0000256" key="13">
    <source>
        <dbReference type="ARBA" id="ARBA00065619"/>
    </source>
</evidence>
<feature type="disulfide bond" evidence="15">
    <location>
        <begin position="481"/>
        <end position="490"/>
    </location>
</feature>
<comment type="subunit">
    <text evidence="13">Laminin is a complex glycoprotein, consisting of three different polypeptide chains (alpha, beta, gamma), which are bound to each other by disulfide bonds into a cross-shaped molecule comprising one long and three short arms with globules at each end.</text>
</comment>
<evidence type="ECO:0000256" key="16">
    <source>
        <dbReference type="SAM" id="Coils"/>
    </source>
</evidence>
<comment type="function">
    <text evidence="1">Binding to cells via a high affinity receptor, laminin is thought to mediate the attachment, migration and organization of cells into tissues during embryonic development by interacting with other extracellular matrix components.</text>
</comment>
<dbReference type="PROSITE" id="PS50027">
    <property type="entry name" value="EGF_LAM_2"/>
    <property type="match status" value="7"/>
</dbReference>
<dbReference type="InterPro" id="IPR050440">
    <property type="entry name" value="Laminin/Netrin_ECM"/>
</dbReference>
<feature type="disulfide bond" evidence="15">
    <location>
        <begin position="925"/>
        <end position="934"/>
    </location>
</feature>
<keyword evidence="6" id="KW-0677">Repeat</keyword>
<feature type="domain" description="Laminin EGF-like" evidence="19">
    <location>
        <begin position="1001"/>
        <end position="1046"/>
    </location>
</feature>
<dbReference type="Pfam" id="PF00052">
    <property type="entry name" value="Laminin_B"/>
    <property type="match status" value="1"/>
</dbReference>
<evidence type="ECO:0000256" key="5">
    <source>
        <dbReference type="ARBA" id="ARBA00022729"/>
    </source>
</evidence>
<evidence type="ECO:0008006" key="24">
    <source>
        <dbReference type="Google" id="ProtNLM"/>
    </source>
</evidence>
<evidence type="ECO:0000256" key="14">
    <source>
        <dbReference type="PROSITE-ProRule" id="PRU00076"/>
    </source>
</evidence>
<dbReference type="Proteomes" id="UP001187531">
    <property type="component" value="Unassembled WGS sequence"/>
</dbReference>
<dbReference type="FunFam" id="2.10.25.10:FF:000224">
    <property type="entry name" value="Usherin"/>
    <property type="match status" value="1"/>
</dbReference>
<evidence type="ECO:0000256" key="9">
    <source>
        <dbReference type="ARBA" id="ARBA00023054"/>
    </source>
</evidence>
<comment type="caution">
    <text evidence="22">The sequence shown here is derived from an EMBL/GenBank/DDBJ whole genome shotgun (WGS) entry which is preliminary data.</text>
</comment>
<keyword evidence="7" id="KW-0084">Basement membrane</keyword>
<keyword evidence="5 17" id="KW-0732">Signal</keyword>
<evidence type="ECO:0000256" key="10">
    <source>
        <dbReference type="ARBA" id="ARBA00023157"/>
    </source>
</evidence>
<feature type="disulfide bond" evidence="15">
    <location>
        <begin position="955"/>
        <end position="972"/>
    </location>
</feature>
<name>A0AA88HMJ4_ARTSF</name>
<feature type="domain" description="Laminin EGF-like" evidence="19">
    <location>
        <begin position="411"/>
        <end position="457"/>
    </location>
</feature>
<keyword evidence="23" id="KW-1185">Reference proteome</keyword>
<dbReference type="GO" id="GO:0005604">
    <property type="term" value="C:basement membrane"/>
    <property type="evidence" value="ECO:0007669"/>
    <property type="project" value="UniProtKB-SubCell"/>
</dbReference>
<dbReference type="FunFam" id="2.10.25.10:FF:000758">
    <property type="entry name" value="Laminin subunit gamma 1"/>
    <property type="match status" value="1"/>
</dbReference>
<comment type="caution">
    <text evidence="14">Lacks conserved residue(s) required for the propagation of feature annotation.</text>
</comment>
<dbReference type="InterPro" id="IPR008211">
    <property type="entry name" value="Laminin_N"/>
</dbReference>
<dbReference type="PRINTS" id="PR00011">
    <property type="entry name" value="EGFLAMININ"/>
</dbReference>
<keyword evidence="4" id="KW-0272">Extracellular matrix</keyword>
<feature type="disulfide bond" evidence="15">
    <location>
        <begin position="1021"/>
        <end position="1030"/>
    </location>
</feature>
<dbReference type="FunFam" id="2.10.25.10:FF:000193">
    <property type="entry name" value="Laminin subunit gamma 1"/>
    <property type="match status" value="1"/>
</dbReference>
<keyword evidence="3" id="KW-0964">Secreted</keyword>
<keyword evidence="14" id="KW-0245">EGF-like domain</keyword>
<evidence type="ECO:0000259" key="21">
    <source>
        <dbReference type="PROSITE" id="PS51117"/>
    </source>
</evidence>
<feature type="disulfide bond" evidence="15">
    <location>
        <begin position="758"/>
        <end position="767"/>
    </location>
</feature>
<dbReference type="Pfam" id="PF24973">
    <property type="entry name" value="EGF_LMN_ATRN"/>
    <property type="match status" value="1"/>
</dbReference>
<reference evidence="22" key="1">
    <citation type="submission" date="2023-07" db="EMBL/GenBank/DDBJ databases">
        <title>Chromosome-level genome assembly of Artemia franciscana.</title>
        <authorList>
            <person name="Jo E."/>
        </authorList>
    </citation>
    <scope>NUCLEOTIDE SEQUENCE</scope>
    <source>
        <tissue evidence="22">Whole body</tissue>
    </source>
</reference>
<evidence type="ECO:0000256" key="17">
    <source>
        <dbReference type="SAM" id="SignalP"/>
    </source>
</evidence>
<dbReference type="GO" id="GO:0007155">
    <property type="term" value="P:cell adhesion"/>
    <property type="evidence" value="ECO:0007669"/>
    <property type="project" value="UniProtKB-KW"/>
</dbReference>
<evidence type="ECO:0000259" key="19">
    <source>
        <dbReference type="PROSITE" id="PS50027"/>
    </source>
</evidence>
<feature type="coiled-coil region" evidence="16">
    <location>
        <begin position="1312"/>
        <end position="1381"/>
    </location>
</feature>
<feature type="domain" description="Laminin EGF-like" evidence="19">
    <location>
        <begin position="843"/>
        <end position="897"/>
    </location>
</feature>
<feature type="signal peptide" evidence="17">
    <location>
        <begin position="1"/>
        <end position="31"/>
    </location>
</feature>
<dbReference type="InterPro" id="IPR002049">
    <property type="entry name" value="LE_dom"/>
</dbReference>
<dbReference type="PROSITE" id="PS01248">
    <property type="entry name" value="EGF_LAM_1"/>
    <property type="match status" value="4"/>
</dbReference>
<keyword evidence="9 16" id="KW-0175">Coiled coil</keyword>
<comment type="subcellular location">
    <subcellularLocation>
        <location evidence="2">Secreted</location>
        <location evidence="2">Extracellular space</location>
        <location evidence="2">Extracellular matrix</location>
        <location evidence="2">Basement membrane</location>
    </subcellularLocation>
</comment>
<dbReference type="InterPro" id="IPR000034">
    <property type="entry name" value="Laminin_IV"/>
</dbReference>
<dbReference type="PANTHER" id="PTHR10574:SF435">
    <property type="entry name" value="LAMININ SUBUNIT GAMMA-1"/>
    <property type="match status" value="1"/>
</dbReference>
<dbReference type="PROSITE" id="PS50026">
    <property type="entry name" value="EGF_3"/>
    <property type="match status" value="1"/>
</dbReference>
<dbReference type="PROSITE" id="PS51117">
    <property type="entry name" value="LAMININ_NTER"/>
    <property type="match status" value="1"/>
</dbReference>
<evidence type="ECO:0000256" key="15">
    <source>
        <dbReference type="PROSITE-ProRule" id="PRU00460"/>
    </source>
</evidence>
<feature type="domain" description="Laminin IV type A" evidence="20">
    <location>
        <begin position="537"/>
        <end position="705"/>
    </location>
</feature>
<dbReference type="Pfam" id="PF00055">
    <property type="entry name" value="Laminin_N"/>
    <property type="match status" value="1"/>
</dbReference>
<keyword evidence="10 14" id="KW-1015">Disulfide bond</keyword>
<accession>A0AA88HMJ4</accession>
<evidence type="ECO:0000256" key="1">
    <source>
        <dbReference type="ARBA" id="ARBA00002418"/>
    </source>
</evidence>
<feature type="disulfide bond" evidence="14">
    <location>
        <begin position="810"/>
        <end position="819"/>
    </location>
</feature>
<feature type="domain" description="Laminin EGF-like" evidence="19">
    <location>
        <begin position="953"/>
        <end position="1000"/>
    </location>
</feature>
<feature type="chain" id="PRO_5041665572" description="Laminin subunit gamma-1" evidence="17">
    <location>
        <begin position="32"/>
        <end position="1634"/>
    </location>
</feature>
<keyword evidence="12 15" id="KW-0424">Laminin EGF-like domain</keyword>
<dbReference type="GO" id="GO:0009887">
    <property type="term" value="P:animal organ morphogenesis"/>
    <property type="evidence" value="ECO:0007669"/>
    <property type="project" value="TreeGrafter"/>
</dbReference>
<dbReference type="PROSITE" id="PS51115">
    <property type="entry name" value="LAMININ_IVA"/>
    <property type="match status" value="1"/>
</dbReference>
<dbReference type="Gene3D" id="2.10.25.10">
    <property type="entry name" value="Laminin"/>
    <property type="match status" value="9"/>
</dbReference>
<evidence type="ECO:0000256" key="3">
    <source>
        <dbReference type="ARBA" id="ARBA00022525"/>
    </source>
</evidence>
<proteinExistence type="predicted"/>
<feature type="domain" description="Laminin EGF-like" evidence="19">
    <location>
        <begin position="740"/>
        <end position="788"/>
    </location>
</feature>
<feature type="disulfide bond" evidence="15">
    <location>
        <begin position="431"/>
        <end position="440"/>
    </location>
</feature>
<evidence type="ECO:0000256" key="7">
    <source>
        <dbReference type="ARBA" id="ARBA00022869"/>
    </source>
</evidence>
<feature type="domain" description="Laminin N-terminal" evidence="21">
    <location>
        <begin position="56"/>
        <end position="295"/>
    </location>
</feature>
<protein>
    <recommendedName>
        <fullName evidence="24">Laminin subunit gamma-1</fullName>
    </recommendedName>
</protein>
<dbReference type="SMART" id="SM00281">
    <property type="entry name" value="LamB"/>
    <property type="match status" value="1"/>
</dbReference>
<feature type="disulfide bond" evidence="15">
    <location>
        <begin position="974"/>
        <end position="983"/>
    </location>
</feature>
<dbReference type="FunFam" id="2.60.120.260:FF:000018">
    <property type="entry name" value="Laminin subunit gamma 1"/>
    <property type="match status" value="1"/>
</dbReference>
<sequence length="1634" mass="180332">MKHQLNTNAWKGMMSLQTRIIFILFIGVANAQLSFNDVEYTDSTLKGGRCYDEIGNPQRCIPEFVNAAFDLLVEVTNTCGEYGPTEYCSQTGVRGPWKTCEICDSRIPELAHPPKYLTDFNNNDNLTYWQSETMFEGIQYPNQVNLTLRLKKSFDITYVRLKFQSPRPESFAIFKRSSEDGQLIPYQYYSATCRDTYGIPDRSYVLRDDEAKALCTSEFSDISPLTGGSVAFSTLEGRPSAYDFENSEGLQEWVTATDIVIVLNRLNTFGDEVFGDPKVLKSYFYAISEIAVGGRCKCNGHASECVPSTSVDGESRLVCRCEHNTDGPDCDICKPFYNDRPWKRATSQDANECRECSCNNFSNRCFFDQVLYDSTGHGGHCIDCRGNRDGPNCERCKENHYMLEDGYCTDCRCNEIGSESLQCNRDGRCMCKPGVTGDKCDRCADNFYDFGPQGCKPCGCNVAGSYNNRPQCDPSNGVCACKENVEGQRCETCKPGFFNLDDSNDFGCNPCFCFGHSSVCRSAPGYSKSLIESVFARNEEKWEAIERSGTKVQIAYNTVIQNIGVSSTGDVVYFMAPERYLGDQRASYNQDLSFVLRVGEPNSRATIEDVVLEGSGLTISQAIFGQGNPLPTIQNQGYKFKLHENPRYGWTPRLNSRDFISILANLTAIKIRGTYSPRGVGFLDDVKMTTARRGGIGAPATWIERCQCPEGYVGQFCESCAPGYRHDPPMGGPFARCVPCNCNGHAEVCDAETGRCICKHNTAGDNCERCARGFYGNALRGTSDDCTPCPCPNNGACIELADSTVVCLECPLGYAGPRCELCSDGYFGDPEGRVGPPTPCRACDCSGNVDPNAVGNCNRTTGECLKCIYNTGGFRCDRCLSGFFGDALSPVKGDCKACSCFRPGTELTSADGPEVCDQNSGVCSCKPNVIGRNCDQCDEGFYNIDSGEGCEACGCDPIGSINRSCDVISGQCQCRPGVVGRTCNECDVNYYGFSVEGCKPCECDVIGSTSLQCSLMGQCPCRENVEGRRCDRCKENKQNREIGCVDCPACYDLVQDAANDHRAKMADLNGVLDKIINSPTLISDVDFDAKLAEVQDRVEKLYIEARLQSGGDQSVASRLDELRQRLLDVQSTIAEIRSQMAFSRGNTAIGLGNVTEAEFAIQRARDALKTAQRYLEIEGSEALQRAVQRSERFSEKSEKMSESARDARLLVENLENIATSVDDAAKEALNISTSAYSLARDAIERQRNTTDEIRRAQLDIRRTKESIESTYAQAEMAFEAARTAHSDALGLLSESYALSIPNIDWQSIRAKAMDTANEAKRLKQETDELLTNNELLIQDALSQIEDGSALLTRGIGTQQEIDELLAEIDAALAKADEAVSLGEKTLKEAQNTLETLREFDSLVQESKDKARDALDLVPEIRQLVSDAERKKQEGQWYLTGATFDAKTGKSLSQEAAKTALELSKDSQTTRETTNLTKERAGNLRDSAEELGKKVAVTSGRLDTFEAEAGEDATLVKEALEKANRAKEIAAESSVKVRDALSSVTDILSVLNTSESIDLSYLDELERKLADAERSFQEAGIERRTDELRQSRVQQIQWIRDYDQELGKLHAEVDNIQAIKEALPDNCWKRLKLEP</sequence>
<dbReference type="SMART" id="SM00181">
    <property type="entry name" value="EGF"/>
    <property type="match status" value="5"/>
</dbReference>
<dbReference type="PANTHER" id="PTHR10574">
    <property type="entry name" value="NETRIN/LAMININ-RELATED"/>
    <property type="match status" value="1"/>
</dbReference>
<dbReference type="Pfam" id="PF00053">
    <property type="entry name" value="EGF_laminin"/>
    <property type="match status" value="10"/>
</dbReference>
<evidence type="ECO:0000256" key="4">
    <source>
        <dbReference type="ARBA" id="ARBA00022530"/>
    </source>
</evidence>
<feature type="domain" description="Laminin EGF-like" evidence="19">
    <location>
        <begin position="458"/>
        <end position="510"/>
    </location>
</feature>
<keyword evidence="11" id="KW-0325">Glycoprotein</keyword>
<dbReference type="FunFam" id="2.10.25.10:FF:000067">
    <property type="entry name" value="Laminin subunit gamma 1"/>
    <property type="match status" value="2"/>
</dbReference>
<keyword evidence="8" id="KW-0130">Cell adhesion</keyword>
<feature type="disulfide bond" evidence="15">
    <location>
        <begin position="953"/>
        <end position="965"/>
    </location>
</feature>
<evidence type="ECO:0000256" key="11">
    <source>
        <dbReference type="ARBA" id="ARBA00023180"/>
    </source>
</evidence>
<feature type="disulfide bond" evidence="15">
    <location>
        <begin position="867"/>
        <end position="876"/>
    </location>
</feature>
<gene>
    <name evidence="22" type="ORF">QYM36_013459</name>
</gene>
<dbReference type="SMART" id="SM00180">
    <property type="entry name" value="EGF_Lam"/>
    <property type="match status" value="11"/>
</dbReference>
<organism evidence="22 23">
    <name type="scientific">Artemia franciscana</name>
    <name type="common">Brine shrimp</name>
    <name type="synonym">Artemia sanfranciscana</name>
    <dbReference type="NCBI Taxonomy" id="6661"/>
    <lineage>
        <taxon>Eukaryota</taxon>
        <taxon>Metazoa</taxon>
        <taxon>Ecdysozoa</taxon>
        <taxon>Arthropoda</taxon>
        <taxon>Crustacea</taxon>
        <taxon>Branchiopoda</taxon>
        <taxon>Anostraca</taxon>
        <taxon>Artemiidae</taxon>
        <taxon>Artemia</taxon>
    </lineage>
</organism>
<feature type="domain" description="EGF-like" evidence="18">
    <location>
        <begin position="782"/>
        <end position="820"/>
    </location>
</feature>
<feature type="disulfide bond" evidence="15">
    <location>
        <begin position="411"/>
        <end position="423"/>
    </location>
</feature>
<evidence type="ECO:0000259" key="20">
    <source>
        <dbReference type="PROSITE" id="PS51115"/>
    </source>
</evidence>
<dbReference type="InterPro" id="IPR056863">
    <property type="entry name" value="LMN_ATRN_NET-like_EGF"/>
</dbReference>
<evidence type="ECO:0000256" key="6">
    <source>
        <dbReference type="ARBA" id="ARBA00022737"/>
    </source>
</evidence>
<evidence type="ECO:0000256" key="12">
    <source>
        <dbReference type="ARBA" id="ARBA00023292"/>
    </source>
</evidence>
<feature type="domain" description="Laminin EGF-like" evidence="19">
    <location>
        <begin position="898"/>
        <end position="952"/>
    </location>
</feature>
<dbReference type="FunFam" id="2.10.25.10:FF:000174">
    <property type="entry name" value="Laminin subunit gamma-1"/>
    <property type="match status" value="1"/>
</dbReference>
<dbReference type="EMBL" id="JAVRJZ010000017">
    <property type="protein sequence ID" value="KAK2709794.1"/>
    <property type="molecule type" value="Genomic_DNA"/>
</dbReference>
<dbReference type="SUPFAM" id="SSF57196">
    <property type="entry name" value="EGF/Laminin"/>
    <property type="match status" value="10"/>
</dbReference>
<dbReference type="Gene3D" id="2.60.120.260">
    <property type="entry name" value="Galactose-binding domain-like"/>
    <property type="match status" value="1"/>
</dbReference>
<dbReference type="InterPro" id="IPR000742">
    <property type="entry name" value="EGF"/>
</dbReference>
<dbReference type="FunFam" id="2.10.25.10:FF:000166">
    <property type="entry name" value="laminin subunit gamma-1"/>
    <property type="match status" value="1"/>
</dbReference>
<evidence type="ECO:0000313" key="22">
    <source>
        <dbReference type="EMBL" id="KAK2709794.1"/>
    </source>
</evidence>
<evidence type="ECO:0000259" key="18">
    <source>
        <dbReference type="PROSITE" id="PS50026"/>
    </source>
</evidence>
<evidence type="ECO:0000256" key="2">
    <source>
        <dbReference type="ARBA" id="ARBA00004302"/>
    </source>
</evidence>
<dbReference type="SMART" id="SM00136">
    <property type="entry name" value="LamNT"/>
    <property type="match status" value="1"/>
</dbReference>
<dbReference type="GO" id="GO:0009888">
    <property type="term" value="P:tissue development"/>
    <property type="evidence" value="ECO:0007669"/>
    <property type="project" value="TreeGrafter"/>
</dbReference>
<evidence type="ECO:0000256" key="8">
    <source>
        <dbReference type="ARBA" id="ARBA00022889"/>
    </source>
</evidence>
<dbReference type="FunFam" id="2.10.25.10:FF:000105">
    <property type="entry name" value="laminin subunit gamma-1"/>
    <property type="match status" value="1"/>
</dbReference>
<dbReference type="CDD" id="cd00055">
    <property type="entry name" value="EGF_Lam"/>
    <property type="match status" value="9"/>
</dbReference>